<evidence type="ECO:0000313" key="2">
    <source>
        <dbReference type="EMBL" id="MCM2517519.1"/>
    </source>
</evidence>
<sequence length="72" mass="7308">MGESDRGALAGRGEVALRIVSGQPGEEDIAALLAVLLALRTGRPGATGRLRPVARPPAPPGCCPAARADQRP</sequence>
<keyword evidence="3" id="KW-1185">Reference proteome</keyword>
<evidence type="ECO:0000256" key="1">
    <source>
        <dbReference type="SAM" id="MobiDB-lite"/>
    </source>
</evidence>
<dbReference type="InterPro" id="IPR032716">
    <property type="entry name" value="ACC_epsilon"/>
</dbReference>
<comment type="caution">
    <text evidence="2">The sequence shown here is derived from an EMBL/GenBank/DDBJ whole genome shotgun (WGS) entry which is preliminary data.</text>
</comment>
<dbReference type="RefSeq" id="WP_251100012.1">
    <property type="nucleotide sequence ID" value="NZ_JAMQBH010000023.1"/>
</dbReference>
<proteinExistence type="predicted"/>
<organism evidence="2 3">
    <name type="scientific">Streptomyces griseoincarnatus</name>
    <dbReference type="NCBI Taxonomy" id="29305"/>
    <lineage>
        <taxon>Bacteria</taxon>
        <taxon>Bacillati</taxon>
        <taxon>Actinomycetota</taxon>
        <taxon>Actinomycetes</taxon>
        <taxon>Kitasatosporales</taxon>
        <taxon>Streptomycetaceae</taxon>
        <taxon>Streptomyces</taxon>
        <taxon>Streptomyces griseoincarnatus group</taxon>
    </lineage>
</organism>
<evidence type="ECO:0000313" key="3">
    <source>
        <dbReference type="Proteomes" id="UP001523263"/>
    </source>
</evidence>
<feature type="compositionally biased region" description="Low complexity" evidence="1">
    <location>
        <begin position="63"/>
        <end position="72"/>
    </location>
</feature>
<accession>A0ABT0W1R1</accession>
<feature type="region of interest" description="Disordered" evidence="1">
    <location>
        <begin position="47"/>
        <end position="72"/>
    </location>
</feature>
<gene>
    <name evidence="2" type="ORF">NC658_30400</name>
</gene>
<dbReference type="Pfam" id="PF13822">
    <property type="entry name" value="ACC_epsilon"/>
    <property type="match status" value="1"/>
</dbReference>
<evidence type="ECO:0008006" key="4">
    <source>
        <dbReference type="Google" id="ProtNLM"/>
    </source>
</evidence>
<reference evidence="2 3" key="1">
    <citation type="submission" date="2022-06" db="EMBL/GenBank/DDBJ databases">
        <title>Whole genome sequence of Streptomyces griseoincarnatus RB7AG.</title>
        <authorList>
            <person name="Ray L."/>
            <person name="Behera S."/>
            <person name="Panda A.N."/>
        </authorList>
    </citation>
    <scope>NUCLEOTIDE SEQUENCE [LARGE SCALE GENOMIC DNA]</scope>
    <source>
        <strain evidence="2 3">RB7AG</strain>
    </source>
</reference>
<dbReference type="EMBL" id="JAMQBH010000023">
    <property type="protein sequence ID" value="MCM2517519.1"/>
    <property type="molecule type" value="Genomic_DNA"/>
</dbReference>
<dbReference type="Proteomes" id="UP001523263">
    <property type="component" value="Unassembled WGS sequence"/>
</dbReference>
<protein>
    <recommendedName>
        <fullName evidence="4">Acyl-CoA carboxylase subunit epsilon</fullName>
    </recommendedName>
</protein>
<name>A0ABT0W1R1_STRGI</name>